<gene>
    <name evidence="1" type="ORF">ACFODO_12715</name>
    <name evidence="2" type="ORF">C9E89_022725</name>
</gene>
<dbReference type="EMBL" id="JBHRSF010000054">
    <property type="protein sequence ID" value="MFC2996114.1"/>
    <property type="molecule type" value="Genomic_DNA"/>
</dbReference>
<reference evidence="2 3" key="2">
    <citation type="submission" date="2018-08" db="EMBL/GenBank/DDBJ databases">
        <title>The draft genome of Acinetobacter sichuanensis strain WCHAc060041.</title>
        <authorList>
            <person name="Qin J."/>
            <person name="Feng Y."/>
            <person name="Zong Z."/>
        </authorList>
    </citation>
    <scope>NUCLEOTIDE SEQUENCE [LARGE SCALE GENOMIC DNA]</scope>
    <source>
        <strain evidence="2 3">WCHAc060041</strain>
    </source>
</reference>
<reference evidence="1" key="4">
    <citation type="submission" date="2024-09" db="EMBL/GenBank/DDBJ databases">
        <authorList>
            <person name="Sun Q."/>
            <person name="Mori K."/>
        </authorList>
    </citation>
    <scope>NUCLEOTIDE SEQUENCE</scope>
    <source>
        <strain evidence="1">KCTC 62575</strain>
    </source>
</reference>
<evidence type="ECO:0000313" key="2">
    <source>
        <dbReference type="EMBL" id="RFC81277.1"/>
    </source>
</evidence>
<dbReference type="AlphaFoldDB" id="A0A371YIH6"/>
<sequence length="79" mass="8877">MKYRKKPIVIDAWQNSDENEFPIWVDNANVGRGSGGVILINTLEGVMKAMPGDYIIKGVQGEVYPCKPDIFEATYEKVE</sequence>
<dbReference type="Proteomes" id="UP000240957">
    <property type="component" value="Unassembled WGS sequence"/>
</dbReference>
<evidence type="ECO:0000313" key="4">
    <source>
        <dbReference type="Proteomes" id="UP001595455"/>
    </source>
</evidence>
<reference evidence="4" key="3">
    <citation type="journal article" date="2019" name="Int. J. Syst. Evol. Microbiol.">
        <title>The Global Catalogue of Microorganisms (GCM) 10K type strain sequencing project: providing services to taxonomists for standard genome sequencing and annotation.</title>
        <authorList>
            <consortium name="The Broad Institute Genomics Platform"/>
            <consortium name="The Broad Institute Genome Sequencing Center for Infectious Disease"/>
            <person name="Wu L."/>
            <person name="Ma J."/>
        </authorList>
    </citation>
    <scope>NUCLEOTIDE SEQUENCE [LARGE SCALE GENOMIC DNA]</scope>
    <source>
        <strain evidence="4">KCTC 62575</strain>
    </source>
</reference>
<dbReference type="EMBL" id="PYIX02000163">
    <property type="protein sequence ID" value="RFC81277.1"/>
    <property type="molecule type" value="Genomic_DNA"/>
</dbReference>
<evidence type="ECO:0000313" key="1">
    <source>
        <dbReference type="EMBL" id="MFC2996114.1"/>
    </source>
</evidence>
<reference evidence="1" key="1">
    <citation type="journal article" date="2014" name="Int. J. Syst. Evol. Microbiol.">
        <title>Complete genome of a new Firmicutes species belonging to the dominant human colonic microbiota ('Ruminococcus bicirculans') reveals two chromosomes and a selective capacity to utilize plant glucans.</title>
        <authorList>
            <consortium name="NISC Comparative Sequencing Program"/>
            <person name="Wegmann U."/>
            <person name="Louis P."/>
            <person name="Goesmann A."/>
            <person name="Henrissat B."/>
            <person name="Duncan S.H."/>
            <person name="Flint H.J."/>
        </authorList>
    </citation>
    <scope>NUCLEOTIDE SEQUENCE</scope>
    <source>
        <strain evidence="1">KCTC 62575</strain>
    </source>
</reference>
<keyword evidence="4" id="KW-1185">Reference proteome</keyword>
<name>A0A371YIH6_9GAMM</name>
<protein>
    <submittedName>
        <fullName evidence="2">Uncharacterized protein</fullName>
    </submittedName>
</protein>
<evidence type="ECO:0000313" key="3">
    <source>
        <dbReference type="Proteomes" id="UP000240957"/>
    </source>
</evidence>
<proteinExistence type="predicted"/>
<dbReference type="Proteomes" id="UP001595455">
    <property type="component" value="Unassembled WGS sequence"/>
</dbReference>
<comment type="caution">
    <text evidence="2">The sequence shown here is derived from an EMBL/GenBank/DDBJ whole genome shotgun (WGS) entry which is preliminary data.</text>
</comment>
<accession>A0A371YIH6</accession>
<organism evidence="2 3">
    <name type="scientific">Acinetobacter sichuanensis</name>
    <dbReference type="NCBI Taxonomy" id="2136183"/>
    <lineage>
        <taxon>Bacteria</taxon>
        <taxon>Pseudomonadati</taxon>
        <taxon>Pseudomonadota</taxon>
        <taxon>Gammaproteobacteria</taxon>
        <taxon>Moraxellales</taxon>
        <taxon>Moraxellaceae</taxon>
        <taxon>Acinetobacter</taxon>
    </lineage>
</organism>
<dbReference type="RefSeq" id="WP_107010316.1">
    <property type="nucleotide sequence ID" value="NZ_JBHRSF010000054.1"/>
</dbReference>
<dbReference type="OrthoDB" id="5688154at2"/>